<accession>A0ABT9PSX4</accession>
<protein>
    <recommendedName>
        <fullName evidence="3">Transposase</fullName>
    </recommendedName>
</protein>
<dbReference type="EMBL" id="JAUSRF010000006">
    <property type="protein sequence ID" value="MDP9837567.1"/>
    <property type="molecule type" value="Genomic_DNA"/>
</dbReference>
<gene>
    <name evidence="1" type="ORF">J2T09_002319</name>
</gene>
<keyword evidence="2" id="KW-1185">Reference proteome</keyword>
<evidence type="ECO:0008006" key="3">
    <source>
        <dbReference type="Google" id="ProtNLM"/>
    </source>
</evidence>
<evidence type="ECO:0000313" key="1">
    <source>
        <dbReference type="EMBL" id="MDP9837567.1"/>
    </source>
</evidence>
<proteinExistence type="predicted"/>
<name>A0ABT9PSX4_9HYPH</name>
<organism evidence="1 2">
    <name type="scientific">Neorhizobium huautlense</name>
    <dbReference type="NCBI Taxonomy" id="67774"/>
    <lineage>
        <taxon>Bacteria</taxon>
        <taxon>Pseudomonadati</taxon>
        <taxon>Pseudomonadota</taxon>
        <taxon>Alphaproteobacteria</taxon>
        <taxon>Hyphomicrobiales</taxon>
        <taxon>Rhizobiaceae</taxon>
        <taxon>Rhizobium/Agrobacterium group</taxon>
        <taxon>Neorhizobium</taxon>
    </lineage>
</organism>
<comment type="caution">
    <text evidence="1">The sequence shown here is derived from an EMBL/GenBank/DDBJ whole genome shotgun (WGS) entry which is preliminary data.</text>
</comment>
<evidence type="ECO:0000313" key="2">
    <source>
        <dbReference type="Proteomes" id="UP001241472"/>
    </source>
</evidence>
<dbReference type="Proteomes" id="UP001241472">
    <property type="component" value="Unassembled WGS sequence"/>
</dbReference>
<reference evidence="1 2" key="1">
    <citation type="submission" date="2023-07" db="EMBL/GenBank/DDBJ databases">
        <title>Sorghum-associated microbial communities from plants grown in Nebraska, USA.</title>
        <authorList>
            <person name="Schachtman D."/>
        </authorList>
    </citation>
    <scope>NUCLEOTIDE SEQUENCE [LARGE SCALE GENOMIC DNA]</scope>
    <source>
        <strain evidence="1 2">DS1307</strain>
    </source>
</reference>
<sequence length="53" mass="6110">MGRLFPVVIASGLRSVRHALTPRREMRHTLNFLLCDWFQENLWASISNDGCPP</sequence>